<dbReference type="CDD" id="cd17766">
    <property type="entry name" value="futalosine_nucleosidase_MqnB"/>
    <property type="match status" value="1"/>
</dbReference>
<dbReference type="EC" id="3.2.2.26" evidence="1 2"/>
<dbReference type="GO" id="GO:0005829">
    <property type="term" value="C:cytosol"/>
    <property type="evidence" value="ECO:0007669"/>
    <property type="project" value="TreeGrafter"/>
</dbReference>
<dbReference type="UniPathway" id="UPA00079"/>
<dbReference type="EMBL" id="RHHR01000015">
    <property type="protein sequence ID" value="RNB74327.1"/>
    <property type="molecule type" value="Genomic_DNA"/>
</dbReference>
<dbReference type="NCBIfam" id="NF006087">
    <property type="entry name" value="PRK08236.1"/>
    <property type="match status" value="1"/>
</dbReference>
<dbReference type="Pfam" id="PF01048">
    <property type="entry name" value="PNP_UDP_1"/>
    <property type="match status" value="1"/>
</dbReference>
<reference evidence="4 5" key="1">
    <citation type="submission" date="2018-10" db="EMBL/GenBank/DDBJ databases">
        <title>Phylogenomics of Brevibacillus.</title>
        <authorList>
            <person name="Dunlap C."/>
        </authorList>
    </citation>
    <scope>NUCLEOTIDE SEQUENCE [LARGE SCALE GENOMIC DNA]</scope>
    <source>
        <strain evidence="4 5">JCM 12215</strain>
    </source>
</reference>
<dbReference type="AlphaFoldDB" id="A0A3M8CG69"/>
<dbReference type="OrthoDB" id="9788270at2"/>
<dbReference type="HAMAP" id="MF_00991">
    <property type="entry name" value="MqnB"/>
    <property type="match status" value="1"/>
</dbReference>
<comment type="similarity">
    <text evidence="1">Belongs to the PNP/UDP phosphorylase family. Futalosine hydrolase subfamily.</text>
</comment>
<dbReference type="GO" id="GO:0009234">
    <property type="term" value="P:menaquinone biosynthetic process"/>
    <property type="evidence" value="ECO:0007669"/>
    <property type="project" value="UniProtKB-UniRule"/>
</dbReference>
<keyword evidence="4" id="KW-0326">Glycosidase</keyword>
<organism evidence="4 5">
    <name type="scientific">Brevibacillus invocatus</name>
    <dbReference type="NCBI Taxonomy" id="173959"/>
    <lineage>
        <taxon>Bacteria</taxon>
        <taxon>Bacillati</taxon>
        <taxon>Bacillota</taxon>
        <taxon>Bacilli</taxon>
        <taxon>Bacillales</taxon>
        <taxon>Paenibacillaceae</taxon>
        <taxon>Brevibacillus</taxon>
    </lineage>
</organism>
<sequence length="220" mass="22762">MEAQWKERRVLVVTSVEAEREAVWRGLQADSRFEVIIGGVGPMSAAARTARELASQPYDLVVCAGICGGFVGRADVGSIVVASEIICADLGAETPNGYMSVDELGFGSARISVDSDLSGSLTAAVKKAGIPAVCAPVLTLSTVTGTAQTTAELLARVPTAAAEAMEGFGVATAALDFGLPIVELRAVSNAIGPRDKSAWRIKEALSALEQASSALREVLR</sequence>
<dbReference type="SUPFAM" id="SSF53167">
    <property type="entry name" value="Purine and uridine phosphorylases"/>
    <property type="match status" value="1"/>
</dbReference>
<keyword evidence="5" id="KW-1185">Reference proteome</keyword>
<comment type="pathway">
    <text evidence="1">Quinol/quinone metabolism; menaquinone biosynthesis.</text>
</comment>
<dbReference type="GO" id="GO:0019284">
    <property type="term" value="P:L-methionine salvage from S-adenosylmethionine"/>
    <property type="evidence" value="ECO:0007669"/>
    <property type="project" value="TreeGrafter"/>
</dbReference>
<dbReference type="Gene3D" id="3.40.50.1580">
    <property type="entry name" value="Nucleoside phosphorylase domain"/>
    <property type="match status" value="1"/>
</dbReference>
<evidence type="ECO:0000256" key="1">
    <source>
        <dbReference type="HAMAP-Rule" id="MF_00991"/>
    </source>
</evidence>
<comment type="caution">
    <text evidence="4">The sequence shown here is derived from an EMBL/GenBank/DDBJ whole genome shotgun (WGS) entry which is preliminary data.</text>
</comment>
<dbReference type="NCBIfam" id="TIGR03664">
    <property type="entry name" value="fut_nucase"/>
    <property type="match status" value="1"/>
</dbReference>
<protein>
    <recommendedName>
        <fullName evidence="1 2">Futalosine hydrolase</fullName>
        <shortName evidence="1">FL hydrolase</shortName>
        <ecNumber evidence="1 2">3.2.2.26</ecNumber>
    </recommendedName>
    <alternativeName>
        <fullName evidence="1">Futalosine nucleosidase</fullName>
    </alternativeName>
    <alternativeName>
        <fullName evidence="1">Menaquinone biosynthetic enzyme MqnB</fullName>
    </alternativeName>
</protein>
<evidence type="ECO:0000313" key="4">
    <source>
        <dbReference type="EMBL" id="RNB74327.1"/>
    </source>
</evidence>
<dbReference type="InterPro" id="IPR000845">
    <property type="entry name" value="Nucleoside_phosphorylase_d"/>
</dbReference>
<evidence type="ECO:0000256" key="2">
    <source>
        <dbReference type="NCBIfam" id="TIGR03664"/>
    </source>
</evidence>
<keyword evidence="1 4" id="KW-0378">Hydrolase</keyword>
<evidence type="ECO:0000313" key="5">
    <source>
        <dbReference type="Proteomes" id="UP000282028"/>
    </source>
</evidence>
<dbReference type="InterPro" id="IPR035994">
    <property type="entry name" value="Nucleoside_phosphorylase_sf"/>
</dbReference>
<proteinExistence type="inferred from homology"/>
<dbReference type="GO" id="GO:0008930">
    <property type="term" value="F:methylthioadenosine nucleosidase activity"/>
    <property type="evidence" value="ECO:0007669"/>
    <property type="project" value="TreeGrafter"/>
</dbReference>
<evidence type="ECO:0000259" key="3">
    <source>
        <dbReference type="Pfam" id="PF01048"/>
    </source>
</evidence>
<name>A0A3M8CG69_9BACL</name>
<dbReference type="PANTHER" id="PTHR46832:SF2">
    <property type="entry name" value="FUTALOSINE HYDROLASE"/>
    <property type="match status" value="1"/>
</dbReference>
<dbReference type="InterPro" id="IPR019963">
    <property type="entry name" value="FL_hydrolase_MqnB"/>
</dbReference>
<dbReference type="GO" id="GO:0009116">
    <property type="term" value="P:nucleoside metabolic process"/>
    <property type="evidence" value="ECO:0007669"/>
    <property type="project" value="InterPro"/>
</dbReference>
<keyword evidence="1" id="KW-0474">Menaquinone biosynthesis</keyword>
<feature type="domain" description="Nucleoside phosphorylase" evidence="3">
    <location>
        <begin position="35"/>
        <end position="219"/>
    </location>
</feature>
<dbReference type="RefSeq" id="WP_122909186.1">
    <property type="nucleotide sequence ID" value="NZ_CBCSBE010000003.1"/>
</dbReference>
<comment type="function">
    <text evidence="1">Catalyzes the hydrolysis of futalosine (FL) to dehypoxanthine futalosine (DHFL) and hypoxanthine, a step in the biosynthesis of menaquinone (MK, vitamin K2).</text>
</comment>
<comment type="catalytic activity">
    <reaction evidence="1">
        <text>futalosine + H2O = dehypoxanthine futalosine + hypoxanthine</text>
        <dbReference type="Rhea" id="RHEA:25904"/>
        <dbReference type="ChEBI" id="CHEBI:15377"/>
        <dbReference type="ChEBI" id="CHEBI:17368"/>
        <dbReference type="ChEBI" id="CHEBI:58863"/>
        <dbReference type="ChEBI" id="CHEBI:58864"/>
        <dbReference type="EC" id="3.2.2.26"/>
    </reaction>
</comment>
<dbReference type="Proteomes" id="UP000282028">
    <property type="component" value="Unassembled WGS sequence"/>
</dbReference>
<gene>
    <name evidence="1" type="primary">mqnB</name>
    <name evidence="4" type="ORF">EDM52_11865</name>
</gene>
<dbReference type="PANTHER" id="PTHR46832">
    <property type="entry name" value="5'-METHYLTHIOADENOSINE/S-ADENOSYLHOMOCYSTEINE NUCLEOSIDASE"/>
    <property type="match status" value="1"/>
</dbReference>
<dbReference type="GO" id="GO:0008782">
    <property type="term" value="F:adenosylhomocysteine nucleosidase activity"/>
    <property type="evidence" value="ECO:0007669"/>
    <property type="project" value="TreeGrafter"/>
</dbReference>
<accession>A0A3M8CG69</accession>